<dbReference type="Gene3D" id="3.80.10.10">
    <property type="entry name" value="Ribonuclease Inhibitor"/>
    <property type="match status" value="1"/>
</dbReference>
<evidence type="ECO:0000256" key="3">
    <source>
        <dbReference type="SAM" id="MobiDB-lite"/>
    </source>
</evidence>
<feature type="transmembrane region" description="Helical" evidence="4">
    <location>
        <begin position="529"/>
        <end position="548"/>
    </location>
</feature>
<dbReference type="SUPFAM" id="SSF52058">
    <property type="entry name" value="L domain-like"/>
    <property type="match status" value="1"/>
</dbReference>
<feature type="chain" id="PRO_5002936832" evidence="5">
    <location>
        <begin position="19"/>
        <end position="932"/>
    </location>
</feature>
<evidence type="ECO:0000256" key="2">
    <source>
        <dbReference type="ARBA" id="ARBA00022737"/>
    </source>
</evidence>
<evidence type="ECO:0000313" key="6">
    <source>
        <dbReference type="EMBL" id="EEN44172.1"/>
    </source>
</evidence>
<dbReference type="InterPro" id="IPR003591">
    <property type="entry name" value="Leu-rich_rpt_typical-subtyp"/>
</dbReference>
<dbReference type="InParanoid" id="C3ZTC5"/>
<keyword evidence="4" id="KW-0472">Membrane</keyword>
<feature type="compositionally biased region" description="Polar residues" evidence="3">
    <location>
        <begin position="752"/>
        <end position="763"/>
    </location>
</feature>
<dbReference type="InterPro" id="IPR032675">
    <property type="entry name" value="LRR_dom_sf"/>
</dbReference>
<dbReference type="Pfam" id="PF00560">
    <property type="entry name" value="LRR_1"/>
    <property type="match status" value="1"/>
</dbReference>
<feature type="region of interest" description="Disordered" evidence="3">
    <location>
        <begin position="752"/>
        <end position="780"/>
    </location>
</feature>
<protein>
    <submittedName>
        <fullName evidence="6">Uncharacterized protein</fullName>
    </submittedName>
</protein>
<sequence>MKLTGWWLLAVCSVASTATQLQPSRPKCILQPNWNACVTDNIRDELYPNITCICIICKNKMKSNCASLSLYGPFPAAQWVGLRRVPVGNLSSKALGPIHPPSLKSIVLIDVGMSTIENKTFAKFPQLRSVHLDHNTLSQLKRAYFSGWNTSHRSAVYLTFSFNRITKIDTECFVEIPCLTMLDLSHNLLSEVASGWFRGLASLRTLILSHNKIEVISENALNSHYNLRVLNLSHNPLTCLSDRTLSELSLQTFSIGGERPVSWEPEIKMNWSLTVEETNLSWRKQSIRFRIDNLGFCLTYVTVTKKIQLKWILVDDQSLQHVKGKEPVECSGAAHGPLTIQPPFVVVTALERPQKNWRSASNLCPEAWTRHDGTSLTLKDDIGLKLVDIRHTNNGSDGIALMSSHDKKPGFLVGSDRKQRVANISCFVFFRGHPDVLPPSRFQGAEGEANQECPAPRSSQGNQHLEPDTTSTQPHRSQTTDSCTGYVEKNANDTSLTITIEQDLYKTLIPLIQSSGSATLPIAKGTSSWYLISLTFFPGLVLIIVMVYKHRGSGNAAQNAPHAAKKPGPLAQSRIGVACLTTANLMHEESDQGVSNCPYDNDVEETRARRPLSMVSAHSYEEIKDENVYDPSTIHTYSEIKDEEIADGTMSGNIGINNGAQNVPVTTAQSLFADTYCDIKDEDVYDPTRTHTYSEIKGEEAQDIPANDARVQNSKLKNTSKTRVPNVVRAPDGSRQFIDVTDLIRNPMYKTSGQTSLRQSSVCSGPEERSTHRPSSMVSTHSYCQIKDEEVYDPSATHTYSEIKDEDAVGHSTQIVTADENREQSQEMQFGKSSEGGDVVQNNEQADDDVVTFYAAAAEVVLAPSTNTRGTQQQYGTVPENSGTFHVYSEATEVELALSEQQYGTGPENSGTSCLVYSAANQQYTRLNKKEK</sequence>
<keyword evidence="2" id="KW-0677">Repeat</keyword>
<keyword evidence="4" id="KW-1133">Transmembrane helix</keyword>
<keyword evidence="5" id="KW-0732">Signal</keyword>
<dbReference type="AlphaFoldDB" id="C3ZTC5"/>
<reference evidence="6" key="1">
    <citation type="journal article" date="2008" name="Nature">
        <title>The amphioxus genome and the evolution of the chordate karyotype.</title>
        <authorList>
            <consortium name="US DOE Joint Genome Institute (JGI-PGF)"/>
            <person name="Putnam N.H."/>
            <person name="Butts T."/>
            <person name="Ferrier D.E.K."/>
            <person name="Furlong R.F."/>
            <person name="Hellsten U."/>
            <person name="Kawashima T."/>
            <person name="Robinson-Rechavi M."/>
            <person name="Shoguchi E."/>
            <person name="Terry A."/>
            <person name="Yu J.-K."/>
            <person name="Benito-Gutierrez E.L."/>
            <person name="Dubchak I."/>
            <person name="Garcia-Fernandez J."/>
            <person name="Gibson-Brown J.J."/>
            <person name="Grigoriev I.V."/>
            <person name="Horton A.C."/>
            <person name="de Jong P.J."/>
            <person name="Jurka J."/>
            <person name="Kapitonov V.V."/>
            <person name="Kohara Y."/>
            <person name="Kuroki Y."/>
            <person name="Lindquist E."/>
            <person name="Lucas S."/>
            <person name="Osoegawa K."/>
            <person name="Pennacchio L.A."/>
            <person name="Salamov A.A."/>
            <person name="Satou Y."/>
            <person name="Sauka-Spengler T."/>
            <person name="Schmutz J."/>
            <person name="Shin-I T."/>
            <person name="Toyoda A."/>
            <person name="Bronner-Fraser M."/>
            <person name="Fujiyama A."/>
            <person name="Holland L.Z."/>
            <person name="Holland P.W.H."/>
            <person name="Satoh N."/>
            <person name="Rokhsar D.S."/>
        </authorList>
    </citation>
    <scope>NUCLEOTIDE SEQUENCE [LARGE SCALE GENOMIC DNA]</scope>
    <source>
        <strain evidence="6">S238N-H82</strain>
        <tissue evidence="6">Testes</tissue>
    </source>
</reference>
<evidence type="ECO:0000256" key="1">
    <source>
        <dbReference type="ARBA" id="ARBA00022614"/>
    </source>
</evidence>
<evidence type="ECO:0000256" key="4">
    <source>
        <dbReference type="SAM" id="Phobius"/>
    </source>
</evidence>
<dbReference type="PANTHER" id="PTHR24366">
    <property type="entry name" value="IG(IMMUNOGLOBULIN) AND LRR(LEUCINE RICH REPEAT) DOMAINS"/>
    <property type="match status" value="1"/>
</dbReference>
<proteinExistence type="predicted"/>
<dbReference type="SMART" id="SM00369">
    <property type="entry name" value="LRR_TYP"/>
    <property type="match status" value="4"/>
</dbReference>
<feature type="signal peptide" evidence="5">
    <location>
        <begin position="1"/>
        <end position="18"/>
    </location>
</feature>
<dbReference type="InterPro" id="IPR001611">
    <property type="entry name" value="Leu-rich_rpt"/>
</dbReference>
<dbReference type="eggNOG" id="KOG0619">
    <property type="taxonomic scope" value="Eukaryota"/>
</dbReference>
<feature type="region of interest" description="Disordered" evidence="3">
    <location>
        <begin position="439"/>
        <end position="486"/>
    </location>
</feature>
<dbReference type="PROSITE" id="PS51450">
    <property type="entry name" value="LRR"/>
    <property type="match status" value="2"/>
</dbReference>
<dbReference type="EMBL" id="GG666677">
    <property type="protein sequence ID" value="EEN44172.1"/>
    <property type="molecule type" value="Genomic_DNA"/>
</dbReference>
<organism>
    <name type="scientific">Branchiostoma floridae</name>
    <name type="common">Florida lancelet</name>
    <name type="synonym">Amphioxus</name>
    <dbReference type="NCBI Taxonomy" id="7739"/>
    <lineage>
        <taxon>Eukaryota</taxon>
        <taxon>Metazoa</taxon>
        <taxon>Chordata</taxon>
        <taxon>Cephalochordata</taxon>
        <taxon>Leptocardii</taxon>
        <taxon>Amphioxiformes</taxon>
        <taxon>Branchiostomatidae</taxon>
        <taxon>Branchiostoma</taxon>
    </lineage>
</organism>
<keyword evidence="1" id="KW-0433">Leucine-rich repeat</keyword>
<feature type="compositionally biased region" description="Polar residues" evidence="3">
    <location>
        <begin position="457"/>
        <end position="483"/>
    </location>
</feature>
<accession>C3ZTC5</accession>
<keyword evidence="4" id="KW-0812">Transmembrane</keyword>
<evidence type="ECO:0000256" key="5">
    <source>
        <dbReference type="SAM" id="SignalP"/>
    </source>
</evidence>
<gene>
    <name evidence="6" type="ORF">BRAFLDRAFT_68799</name>
</gene>
<name>C3ZTC5_BRAFL</name>
<dbReference type="Pfam" id="PF13855">
    <property type="entry name" value="LRR_8"/>
    <property type="match status" value="1"/>
</dbReference>